<feature type="transmembrane region" description="Helical" evidence="1">
    <location>
        <begin position="161"/>
        <end position="181"/>
    </location>
</feature>
<dbReference type="RefSeq" id="WP_058599226.1">
    <property type="nucleotide sequence ID" value="NZ_LDQA01000013.1"/>
</dbReference>
<keyword evidence="1" id="KW-1133">Transmembrane helix</keyword>
<dbReference type="Pfam" id="PF01757">
    <property type="entry name" value="Acyl_transf_3"/>
    <property type="match status" value="1"/>
</dbReference>
<feature type="transmembrane region" description="Helical" evidence="1">
    <location>
        <begin position="220"/>
        <end position="237"/>
    </location>
</feature>
<feature type="transmembrane region" description="Helical" evidence="1">
    <location>
        <begin position="273"/>
        <end position="292"/>
    </location>
</feature>
<comment type="caution">
    <text evidence="4">The sequence shown here is derived from an EMBL/GenBank/DDBJ whole genome shotgun (WGS) entry which is preliminary data.</text>
</comment>
<keyword evidence="5" id="KW-1185">Reference proteome</keyword>
<dbReference type="GO" id="GO:0016747">
    <property type="term" value="F:acyltransferase activity, transferring groups other than amino-acyl groups"/>
    <property type="evidence" value="ECO:0007669"/>
    <property type="project" value="InterPro"/>
</dbReference>
<dbReference type="GO" id="GO:0016020">
    <property type="term" value="C:membrane"/>
    <property type="evidence" value="ECO:0007669"/>
    <property type="project" value="TreeGrafter"/>
</dbReference>
<feature type="transmembrane region" description="Helical" evidence="1">
    <location>
        <begin position="312"/>
        <end position="330"/>
    </location>
</feature>
<keyword evidence="1" id="KW-0812">Transmembrane</keyword>
<dbReference type="InterPro" id="IPR050879">
    <property type="entry name" value="Acyltransferase_3"/>
</dbReference>
<feature type="transmembrane region" description="Helical" evidence="1">
    <location>
        <begin position="99"/>
        <end position="119"/>
    </location>
</feature>
<dbReference type="InterPro" id="IPR002656">
    <property type="entry name" value="Acyl_transf_3_dom"/>
</dbReference>
<organism evidence="4 5">
    <name type="scientific">Aureimonas ureilytica</name>
    <dbReference type="NCBI Taxonomy" id="401562"/>
    <lineage>
        <taxon>Bacteria</taxon>
        <taxon>Pseudomonadati</taxon>
        <taxon>Pseudomonadota</taxon>
        <taxon>Alphaproteobacteria</taxon>
        <taxon>Hyphomicrobiales</taxon>
        <taxon>Aurantimonadaceae</taxon>
        <taxon>Aureimonas</taxon>
    </lineage>
</organism>
<protein>
    <recommendedName>
        <fullName evidence="6">Acyltransferase</fullName>
    </recommendedName>
</protein>
<feature type="transmembrane region" description="Helical" evidence="1">
    <location>
        <begin position="350"/>
        <end position="369"/>
    </location>
</feature>
<evidence type="ECO:0000313" key="4">
    <source>
        <dbReference type="EMBL" id="KTR07047.1"/>
    </source>
</evidence>
<name>A0A175RU42_9HYPH</name>
<gene>
    <name evidence="4" type="ORF">NS365_05225</name>
</gene>
<dbReference type="GO" id="GO:0009103">
    <property type="term" value="P:lipopolysaccharide biosynthetic process"/>
    <property type="evidence" value="ECO:0007669"/>
    <property type="project" value="TreeGrafter"/>
</dbReference>
<dbReference type="PANTHER" id="PTHR23028:SF53">
    <property type="entry name" value="ACYL_TRANSF_3 DOMAIN-CONTAINING PROTEIN"/>
    <property type="match status" value="1"/>
</dbReference>
<feature type="transmembrane region" description="Helical" evidence="1">
    <location>
        <begin position="29"/>
        <end position="51"/>
    </location>
</feature>
<evidence type="ECO:0000256" key="1">
    <source>
        <dbReference type="SAM" id="Phobius"/>
    </source>
</evidence>
<feature type="domain" description="Acyltransferase 3" evidence="2">
    <location>
        <begin position="6"/>
        <end position="325"/>
    </location>
</feature>
<dbReference type="Pfam" id="PF19040">
    <property type="entry name" value="SGNH"/>
    <property type="match status" value="1"/>
</dbReference>
<accession>A0A175RU42</accession>
<sequence>MTYREDIDGLRAIAVLSVILYHFKFTSFGGGYIGVDVFFVISGYLITGIIAREIEQGRFSFLSFYERRIRRIFPALFVVLMATAVYGLWGLYPTEYKELGGSIAATLAFASNFFFYSLSDYFRPDVEIKPLLHTWSLAVEEQYYLVFPLFLVLAYRYSRRLVVPLIVGIGLVSFALSVWLVRSQPAAAFYLSPPRFWEMLVGSFLALAPLPALRARWSREIVSILGLGAILASALFYKSGAPFPGFRALPPVLGAAAVLYAGEHGTSWVARLLSMRPMVVIGLMSYSLYLWHWPIAAFAHLWFDRPLEVQDSWVLLPLTAVLSFVSWHFVERPFRKPGVMSRSRLWATNLSLSGIGIVLGIAVLFGSGFPSRFTPQVAAMASNLEYDDAAVYRRGTCFIDSNIQSASDFSTDVCLARDPAKPNLLLIGDSHAAHLWIGLKEALPSMNVMQAASTGCKPVIGGKGLPNCVAFMNGIFERLNELHPSLVLLSGRWSPDDLPYVTATASKLKADGWNVVVSGPIVEYQIALARILADADRDHHPGLPAERLVSLPKKVDALLRERMASVSVPYVSVYELMCPNGVCQTTTSDGDPMQWDYGHLTKQGSIELAKRIVKQLPFAAGTDISQTQ</sequence>
<dbReference type="SUPFAM" id="SSF52266">
    <property type="entry name" value="SGNH hydrolase"/>
    <property type="match status" value="1"/>
</dbReference>
<evidence type="ECO:0000313" key="5">
    <source>
        <dbReference type="Proteomes" id="UP000078529"/>
    </source>
</evidence>
<dbReference type="InterPro" id="IPR043968">
    <property type="entry name" value="SGNH"/>
</dbReference>
<feature type="transmembrane region" description="Helical" evidence="1">
    <location>
        <begin position="196"/>
        <end position="213"/>
    </location>
</feature>
<dbReference type="EMBL" id="LDQA01000013">
    <property type="protein sequence ID" value="KTR07047.1"/>
    <property type="molecule type" value="Genomic_DNA"/>
</dbReference>
<evidence type="ECO:0008006" key="6">
    <source>
        <dbReference type="Google" id="ProtNLM"/>
    </source>
</evidence>
<dbReference type="Proteomes" id="UP000078529">
    <property type="component" value="Unassembled WGS sequence"/>
</dbReference>
<keyword evidence="1" id="KW-0472">Membrane</keyword>
<evidence type="ECO:0000259" key="2">
    <source>
        <dbReference type="Pfam" id="PF01757"/>
    </source>
</evidence>
<dbReference type="AlphaFoldDB" id="A0A175RU42"/>
<feature type="domain" description="SGNH" evidence="3">
    <location>
        <begin position="408"/>
        <end position="613"/>
    </location>
</feature>
<evidence type="ECO:0000259" key="3">
    <source>
        <dbReference type="Pfam" id="PF19040"/>
    </source>
</evidence>
<dbReference type="PANTHER" id="PTHR23028">
    <property type="entry name" value="ACETYLTRANSFERASE"/>
    <property type="match status" value="1"/>
</dbReference>
<reference evidence="4 5" key="1">
    <citation type="journal article" date="2016" name="Front. Microbiol.">
        <title>Genomic Resource of Rice Seed Associated Bacteria.</title>
        <authorList>
            <person name="Midha S."/>
            <person name="Bansal K."/>
            <person name="Sharma S."/>
            <person name="Kumar N."/>
            <person name="Patil P.P."/>
            <person name="Chaudhry V."/>
            <person name="Patil P.B."/>
        </authorList>
    </citation>
    <scope>NUCLEOTIDE SEQUENCE [LARGE SCALE GENOMIC DNA]</scope>
    <source>
        <strain evidence="4 5">NS365</strain>
    </source>
</reference>
<dbReference type="PATRIC" id="fig|401562.4.peg.655"/>
<proteinExistence type="predicted"/>
<feature type="transmembrane region" description="Helical" evidence="1">
    <location>
        <begin position="72"/>
        <end position="93"/>
    </location>
</feature>